<organism evidence="1 2">
    <name type="scientific">Oryza meyeriana var. granulata</name>
    <dbReference type="NCBI Taxonomy" id="110450"/>
    <lineage>
        <taxon>Eukaryota</taxon>
        <taxon>Viridiplantae</taxon>
        <taxon>Streptophyta</taxon>
        <taxon>Embryophyta</taxon>
        <taxon>Tracheophyta</taxon>
        <taxon>Spermatophyta</taxon>
        <taxon>Magnoliopsida</taxon>
        <taxon>Liliopsida</taxon>
        <taxon>Poales</taxon>
        <taxon>Poaceae</taxon>
        <taxon>BOP clade</taxon>
        <taxon>Oryzoideae</taxon>
        <taxon>Oryzeae</taxon>
        <taxon>Oryzinae</taxon>
        <taxon>Oryza</taxon>
        <taxon>Oryza meyeriana</taxon>
    </lineage>
</organism>
<dbReference type="Proteomes" id="UP000479710">
    <property type="component" value="Unassembled WGS sequence"/>
</dbReference>
<evidence type="ECO:0000313" key="2">
    <source>
        <dbReference type="Proteomes" id="UP000479710"/>
    </source>
</evidence>
<dbReference type="EMBL" id="SPHZ02000010">
    <property type="protein sequence ID" value="KAF0896011.1"/>
    <property type="molecule type" value="Genomic_DNA"/>
</dbReference>
<dbReference type="AlphaFoldDB" id="A0A6G1C7K3"/>
<name>A0A6G1C7K3_9ORYZ</name>
<gene>
    <name evidence="1" type="ORF">E2562_018145</name>
</gene>
<reference evidence="1 2" key="1">
    <citation type="submission" date="2019-11" db="EMBL/GenBank/DDBJ databases">
        <title>Whole genome sequence of Oryza granulata.</title>
        <authorList>
            <person name="Li W."/>
        </authorList>
    </citation>
    <scope>NUCLEOTIDE SEQUENCE [LARGE SCALE GENOMIC DNA]</scope>
    <source>
        <strain evidence="2">cv. Menghai</strain>
        <tissue evidence="1">Leaf</tissue>
    </source>
</reference>
<proteinExistence type="predicted"/>
<keyword evidence="2" id="KW-1185">Reference proteome</keyword>
<sequence>MWNIILPLAPHCFCRRDEPHASLHPLVRLRLSSTSAMAYGIHRVECRSALVAPVEATSIGCYSSRSIPLFQWRRQMAIHLLRLSGCCIGIFLQPHIWGAKVVCLFYC</sequence>
<evidence type="ECO:0000313" key="1">
    <source>
        <dbReference type="EMBL" id="KAF0896011.1"/>
    </source>
</evidence>
<comment type="caution">
    <text evidence="1">The sequence shown here is derived from an EMBL/GenBank/DDBJ whole genome shotgun (WGS) entry which is preliminary data.</text>
</comment>
<protein>
    <submittedName>
        <fullName evidence="1">Uncharacterized protein</fullName>
    </submittedName>
</protein>
<accession>A0A6G1C7K3</accession>